<accession>A0A4Y2LSQ9</accession>
<evidence type="ECO:0000313" key="1">
    <source>
        <dbReference type="EMBL" id="GBN17519.1"/>
    </source>
</evidence>
<dbReference type="EMBL" id="BGPR01006268">
    <property type="protein sequence ID" value="GBN17519.1"/>
    <property type="molecule type" value="Genomic_DNA"/>
</dbReference>
<reference evidence="1 2" key="1">
    <citation type="journal article" date="2019" name="Sci. Rep.">
        <title>Orb-weaving spider Araneus ventricosus genome elucidates the spidroin gene catalogue.</title>
        <authorList>
            <person name="Kono N."/>
            <person name="Nakamura H."/>
            <person name="Ohtoshi R."/>
            <person name="Moran D.A.P."/>
            <person name="Shinohara A."/>
            <person name="Yoshida Y."/>
            <person name="Fujiwara M."/>
            <person name="Mori M."/>
            <person name="Tomita M."/>
            <person name="Arakawa K."/>
        </authorList>
    </citation>
    <scope>NUCLEOTIDE SEQUENCE [LARGE SCALE GENOMIC DNA]</scope>
</reference>
<gene>
    <name evidence="1" type="ORF">AVEN_142033_1</name>
</gene>
<keyword evidence="2" id="KW-1185">Reference proteome</keyword>
<evidence type="ECO:0000313" key="2">
    <source>
        <dbReference type="Proteomes" id="UP000499080"/>
    </source>
</evidence>
<sequence>MHALSKKLEYDNGEIQKLHQNVFVERFNFCQSLVNALKAADAPVIDMILWESLNMYKKYDASIARAALLIFSRQLAYFTEEVVTYSLFSNKVSDPEKKIPASLMKCNAIEKSPPTGVPFSNHTTKLHQLVGPKSWLIFHFLNLDGSW</sequence>
<dbReference type="Proteomes" id="UP000499080">
    <property type="component" value="Unassembled WGS sequence"/>
</dbReference>
<protein>
    <submittedName>
        <fullName evidence="1">Uncharacterized protein</fullName>
    </submittedName>
</protein>
<organism evidence="1 2">
    <name type="scientific">Araneus ventricosus</name>
    <name type="common">Orbweaver spider</name>
    <name type="synonym">Epeira ventricosa</name>
    <dbReference type="NCBI Taxonomy" id="182803"/>
    <lineage>
        <taxon>Eukaryota</taxon>
        <taxon>Metazoa</taxon>
        <taxon>Ecdysozoa</taxon>
        <taxon>Arthropoda</taxon>
        <taxon>Chelicerata</taxon>
        <taxon>Arachnida</taxon>
        <taxon>Araneae</taxon>
        <taxon>Araneomorphae</taxon>
        <taxon>Entelegynae</taxon>
        <taxon>Araneoidea</taxon>
        <taxon>Araneidae</taxon>
        <taxon>Araneus</taxon>
    </lineage>
</organism>
<name>A0A4Y2LSQ9_ARAVE</name>
<proteinExistence type="predicted"/>
<comment type="caution">
    <text evidence="1">The sequence shown here is derived from an EMBL/GenBank/DDBJ whole genome shotgun (WGS) entry which is preliminary data.</text>
</comment>
<dbReference type="AlphaFoldDB" id="A0A4Y2LSQ9"/>